<evidence type="ECO:0000313" key="2">
    <source>
        <dbReference type="Proteomes" id="UP001189429"/>
    </source>
</evidence>
<feature type="non-terminal residue" evidence="1">
    <location>
        <position position="231"/>
    </location>
</feature>
<comment type="caution">
    <text evidence="1">The sequence shown here is derived from an EMBL/GenBank/DDBJ whole genome shotgun (WGS) entry which is preliminary data.</text>
</comment>
<name>A0ABN9X293_9DINO</name>
<protein>
    <recommendedName>
        <fullName evidence="3">Reverse transcriptase domain-containing protein</fullName>
    </recommendedName>
</protein>
<organism evidence="1 2">
    <name type="scientific">Prorocentrum cordatum</name>
    <dbReference type="NCBI Taxonomy" id="2364126"/>
    <lineage>
        <taxon>Eukaryota</taxon>
        <taxon>Sar</taxon>
        <taxon>Alveolata</taxon>
        <taxon>Dinophyceae</taxon>
        <taxon>Prorocentrales</taxon>
        <taxon>Prorocentraceae</taxon>
        <taxon>Prorocentrum</taxon>
    </lineage>
</organism>
<dbReference type="Proteomes" id="UP001189429">
    <property type="component" value="Unassembled WGS sequence"/>
</dbReference>
<gene>
    <name evidence="1" type="ORF">PCOR1329_LOCUS72749</name>
</gene>
<reference evidence="1" key="1">
    <citation type="submission" date="2023-10" db="EMBL/GenBank/DDBJ databases">
        <authorList>
            <person name="Chen Y."/>
            <person name="Shah S."/>
            <person name="Dougan E. K."/>
            <person name="Thang M."/>
            <person name="Chan C."/>
        </authorList>
    </citation>
    <scope>NUCLEOTIDE SEQUENCE [LARGE SCALE GENOMIC DNA]</scope>
</reference>
<keyword evidence="2" id="KW-1185">Reference proteome</keyword>
<evidence type="ECO:0008006" key="3">
    <source>
        <dbReference type="Google" id="ProtNLM"/>
    </source>
</evidence>
<proteinExistence type="predicted"/>
<accession>A0ABN9X293</accession>
<sequence length="231" mass="25141">MARGWIRVVCDGRRAGACCSDVAGAFDWVNSDRLMAELRAVDGPLSKPVLLQDMALQGAVLGPPLWNALHGVAELAASAADFTECVFAGVFNCWKEFDGVVFEATKESMHMLDERRPRGGDFKILSVLFDPKLTMYRAVQEVAREASWRLRALLRSCRFYSTAELFRLFKCRVVSLVNGAAPAIFHATDAVLAPLDGLQGGLQQALGASEAKALCDCSIAPACMRRDLSVL</sequence>
<evidence type="ECO:0000313" key="1">
    <source>
        <dbReference type="EMBL" id="CAK0893393.1"/>
    </source>
</evidence>
<dbReference type="EMBL" id="CAUYUJ010019745">
    <property type="protein sequence ID" value="CAK0893393.1"/>
    <property type="molecule type" value="Genomic_DNA"/>
</dbReference>
<feature type="non-terminal residue" evidence="1">
    <location>
        <position position="1"/>
    </location>
</feature>